<dbReference type="AlphaFoldDB" id="A0A381RXK5"/>
<dbReference type="InterPro" id="IPR046336">
    <property type="entry name" value="Lon_prtase_N_sf"/>
</dbReference>
<dbReference type="InterPro" id="IPR015947">
    <property type="entry name" value="PUA-like_sf"/>
</dbReference>
<reference evidence="2" key="1">
    <citation type="submission" date="2018-05" db="EMBL/GenBank/DDBJ databases">
        <authorList>
            <person name="Lanie J.A."/>
            <person name="Ng W.-L."/>
            <person name="Kazmierczak K.M."/>
            <person name="Andrzejewski T.M."/>
            <person name="Davidsen T.M."/>
            <person name="Wayne K.J."/>
            <person name="Tettelin H."/>
            <person name="Glass J.I."/>
            <person name="Rusch D."/>
            <person name="Podicherti R."/>
            <person name="Tsui H.-C.T."/>
            <person name="Winkler M.E."/>
        </authorList>
    </citation>
    <scope>NUCLEOTIDE SEQUENCE</scope>
</reference>
<feature type="domain" description="Lon N-terminal" evidence="1">
    <location>
        <begin position="17"/>
        <end position="206"/>
    </location>
</feature>
<dbReference type="SUPFAM" id="SSF88697">
    <property type="entry name" value="PUA domain-like"/>
    <property type="match status" value="1"/>
</dbReference>
<dbReference type="EMBL" id="UINC01002426">
    <property type="protein sequence ID" value="SUZ96550.1"/>
    <property type="molecule type" value="Genomic_DNA"/>
</dbReference>
<evidence type="ECO:0000313" key="2">
    <source>
        <dbReference type="EMBL" id="SUZ96550.1"/>
    </source>
</evidence>
<gene>
    <name evidence="2" type="ORF">METZ01_LOCUS49404</name>
</gene>
<dbReference type="SMART" id="SM00464">
    <property type="entry name" value="LON"/>
    <property type="match status" value="1"/>
</dbReference>
<name>A0A381RXK5_9ZZZZ</name>
<sequence>MRNLYEYNTVSDLPLKIPVFPLSGALLLPRTQLPLNIFEPRYLEMIDNVISNNRLIGMIQSKPSEENEFFLIGCMGRITSFSELTNNRFLITLTGICRFKILQELEVLTPYRQFKISCDDFKDDLIKGEGEDEADRERLLEVLKKYLEKNNLQADWEAINNSSTELLINSLCILSPYSPEEKQALLEAETLKKRNEILIAMTEMTLSTNTGTESIQ</sequence>
<dbReference type="PANTHER" id="PTHR46732">
    <property type="entry name" value="ATP-DEPENDENT PROTEASE LA (LON) DOMAIN PROTEIN"/>
    <property type="match status" value="1"/>
</dbReference>
<organism evidence="2">
    <name type="scientific">marine metagenome</name>
    <dbReference type="NCBI Taxonomy" id="408172"/>
    <lineage>
        <taxon>unclassified sequences</taxon>
        <taxon>metagenomes</taxon>
        <taxon>ecological metagenomes</taxon>
    </lineage>
</organism>
<accession>A0A381RXK5</accession>
<dbReference type="Gene3D" id="2.30.130.40">
    <property type="entry name" value="LON domain-like"/>
    <property type="match status" value="1"/>
</dbReference>
<proteinExistence type="predicted"/>
<dbReference type="InterPro" id="IPR003111">
    <property type="entry name" value="Lon_prtase_N"/>
</dbReference>
<dbReference type="PANTHER" id="PTHR46732:SF8">
    <property type="entry name" value="ATP-DEPENDENT PROTEASE LA (LON) DOMAIN PROTEIN"/>
    <property type="match status" value="1"/>
</dbReference>
<dbReference type="Pfam" id="PF02190">
    <property type="entry name" value="LON_substr_bdg"/>
    <property type="match status" value="1"/>
</dbReference>
<protein>
    <recommendedName>
        <fullName evidence="1">Lon N-terminal domain-containing protein</fullName>
    </recommendedName>
</protein>
<dbReference type="PROSITE" id="PS51787">
    <property type="entry name" value="LON_N"/>
    <property type="match status" value="1"/>
</dbReference>
<evidence type="ECO:0000259" key="1">
    <source>
        <dbReference type="PROSITE" id="PS51787"/>
    </source>
</evidence>